<dbReference type="PANTHER" id="PTHR43791">
    <property type="entry name" value="PERMEASE-RELATED"/>
    <property type="match status" value="1"/>
</dbReference>
<dbReference type="GO" id="GO:0016020">
    <property type="term" value="C:membrane"/>
    <property type="evidence" value="ECO:0007669"/>
    <property type="project" value="UniProtKB-SubCell"/>
</dbReference>
<evidence type="ECO:0000256" key="1">
    <source>
        <dbReference type="ARBA" id="ARBA00004141"/>
    </source>
</evidence>
<feature type="transmembrane region" description="Helical" evidence="6">
    <location>
        <begin position="337"/>
        <end position="355"/>
    </location>
</feature>
<evidence type="ECO:0000256" key="4">
    <source>
        <dbReference type="ARBA" id="ARBA00022989"/>
    </source>
</evidence>
<dbReference type="SUPFAM" id="SSF103473">
    <property type="entry name" value="MFS general substrate transporter"/>
    <property type="match status" value="1"/>
</dbReference>
<evidence type="ECO:0000256" key="3">
    <source>
        <dbReference type="ARBA" id="ARBA00022692"/>
    </source>
</evidence>
<protein>
    <submittedName>
        <fullName evidence="7">MFS general substrate transporter</fullName>
    </submittedName>
</protein>
<feature type="transmembrane region" description="Helical" evidence="6">
    <location>
        <begin position="274"/>
        <end position="294"/>
    </location>
</feature>
<evidence type="ECO:0000313" key="8">
    <source>
        <dbReference type="Proteomes" id="UP000054144"/>
    </source>
</evidence>
<dbReference type="FunFam" id="1.20.1250.20:FF:000013">
    <property type="entry name" value="MFS general substrate transporter"/>
    <property type="match status" value="1"/>
</dbReference>
<reference evidence="7 8" key="1">
    <citation type="journal article" date="2015" name="Fungal Genet. Biol.">
        <title>Evolution of novel wood decay mechanisms in Agaricales revealed by the genome sequences of Fistulina hepatica and Cylindrobasidium torrendii.</title>
        <authorList>
            <person name="Floudas D."/>
            <person name="Held B.W."/>
            <person name="Riley R."/>
            <person name="Nagy L.G."/>
            <person name="Koehler G."/>
            <person name="Ransdell A.S."/>
            <person name="Younus H."/>
            <person name="Chow J."/>
            <person name="Chiniquy J."/>
            <person name="Lipzen A."/>
            <person name="Tritt A."/>
            <person name="Sun H."/>
            <person name="Haridas S."/>
            <person name="LaButti K."/>
            <person name="Ohm R.A."/>
            <person name="Kues U."/>
            <person name="Blanchette R.A."/>
            <person name="Grigoriev I.V."/>
            <person name="Minto R.E."/>
            <person name="Hibbett D.S."/>
        </authorList>
    </citation>
    <scope>NUCLEOTIDE SEQUENCE [LARGE SCALE GENOMIC DNA]</scope>
    <source>
        <strain evidence="7 8">ATCC 64428</strain>
    </source>
</reference>
<feature type="transmembrane region" description="Helical" evidence="6">
    <location>
        <begin position="306"/>
        <end position="325"/>
    </location>
</feature>
<feature type="transmembrane region" description="Helical" evidence="6">
    <location>
        <begin position="85"/>
        <end position="107"/>
    </location>
</feature>
<feature type="transmembrane region" description="Helical" evidence="6">
    <location>
        <begin position="140"/>
        <end position="160"/>
    </location>
</feature>
<feature type="transmembrane region" description="Helical" evidence="6">
    <location>
        <begin position="361"/>
        <end position="384"/>
    </location>
</feature>
<dbReference type="FunFam" id="1.20.1250.20:FF:000057">
    <property type="entry name" value="MFS general substrate transporter"/>
    <property type="match status" value="1"/>
</dbReference>
<dbReference type="AlphaFoldDB" id="A0A0D7AJM8"/>
<dbReference type="Gene3D" id="1.20.1250.20">
    <property type="entry name" value="MFS general substrate transporter like domains"/>
    <property type="match status" value="2"/>
</dbReference>
<evidence type="ECO:0000256" key="5">
    <source>
        <dbReference type="ARBA" id="ARBA00023136"/>
    </source>
</evidence>
<keyword evidence="8" id="KW-1185">Reference proteome</keyword>
<evidence type="ECO:0000256" key="6">
    <source>
        <dbReference type="SAM" id="Phobius"/>
    </source>
</evidence>
<dbReference type="InterPro" id="IPR011701">
    <property type="entry name" value="MFS"/>
</dbReference>
<feature type="transmembrane region" description="Helical" evidence="6">
    <location>
        <begin position="114"/>
        <end position="134"/>
    </location>
</feature>
<keyword evidence="3 6" id="KW-0812">Transmembrane</keyword>
<keyword evidence="2" id="KW-0813">Transport</keyword>
<feature type="transmembrane region" description="Helical" evidence="6">
    <location>
        <begin position="396"/>
        <end position="416"/>
    </location>
</feature>
<dbReference type="EMBL" id="KN881646">
    <property type="protein sequence ID" value="KIY51969.1"/>
    <property type="molecule type" value="Genomic_DNA"/>
</dbReference>
<proteinExistence type="predicted"/>
<evidence type="ECO:0000313" key="7">
    <source>
        <dbReference type="EMBL" id="KIY51969.1"/>
    </source>
</evidence>
<gene>
    <name evidence="7" type="ORF">FISHEDRAFT_36012</name>
</gene>
<accession>A0A0D7AJM8</accession>
<dbReference type="GO" id="GO:0022857">
    <property type="term" value="F:transmembrane transporter activity"/>
    <property type="evidence" value="ECO:0007669"/>
    <property type="project" value="InterPro"/>
</dbReference>
<keyword evidence="5 6" id="KW-0472">Membrane</keyword>
<dbReference type="PANTHER" id="PTHR43791:SF6">
    <property type="entry name" value="TRANSPORTER, PUTATIVE (AFU_ORTHOLOGUE AFUA_1G16690)-RELATED"/>
    <property type="match status" value="1"/>
</dbReference>
<dbReference type="OrthoDB" id="2985014at2759"/>
<keyword evidence="4 6" id="KW-1133">Transmembrane helix</keyword>
<dbReference type="Proteomes" id="UP000054144">
    <property type="component" value="Unassembled WGS sequence"/>
</dbReference>
<evidence type="ECO:0000256" key="2">
    <source>
        <dbReference type="ARBA" id="ARBA00022448"/>
    </source>
</evidence>
<name>A0A0D7AJM8_9AGAR</name>
<sequence>MSSPSSSSIISINVTERGGQSPLKDVEIKDAASRAELERALVRKIDVRMSILVLIYIVNYLDRSNVASARLEGFEADLGLHGDQFATVLSVLYAGYILMQVPSNIYLNKIGRPSLYLTSCMVIWGIICTLMGHFSGAVLIRFFLGFVEAAFFPGALFLLSRWYKRDELGLRTAIFYSGLPISNSISGLIASGILSRMEGVLGRWLFYIEGSATCLIALIAIPILPDFPHNTRWLSPSERALAMQRMEEDVGVEDNDHENLTFDGFFMAIRDWKVWWMALTVMLCLTSLSFNGWFPTLTATLGYNLTVTLLLCAPPWAVTVIVAFLWTRHSDKTGERVWHITISFSVAVTGFIIAMCTMNTAARYISLFLMALAYPGQTCLYTWISDTFARPPAKRAAALAFVSAMSNIGSIAAGYMWPSSWGPSYAKSYGICIACAVGGCVCCWTLRAHLQQKNRKGTGGFVYLL</sequence>
<feature type="transmembrane region" description="Helical" evidence="6">
    <location>
        <begin position="205"/>
        <end position="224"/>
    </location>
</feature>
<dbReference type="InterPro" id="IPR036259">
    <property type="entry name" value="MFS_trans_sf"/>
</dbReference>
<feature type="transmembrane region" description="Helical" evidence="6">
    <location>
        <begin position="428"/>
        <end position="446"/>
    </location>
</feature>
<organism evidence="7 8">
    <name type="scientific">Fistulina hepatica ATCC 64428</name>
    <dbReference type="NCBI Taxonomy" id="1128425"/>
    <lineage>
        <taxon>Eukaryota</taxon>
        <taxon>Fungi</taxon>
        <taxon>Dikarya</taxon>
        <taxon>Basidiomycota</taxon>
        <taxon>Agaricomycotina</taxon>
        <taxon>Agaricomycetes</taxon>
        <taxon>Agaricomycetidae</taxon>
        <taxon>Agaricales</taxon>
        <taxon>Fistulinaceae</taxon>
        <taxon>Fistulina</taxon>
    </lineage>
</organism>
<dbReference type="Pfam" id="PF07690">
    <property type="entry name" value="MFS_1"/>
    <property type="match status" value="1"/>
</dbReference>
<feature type="transmembrane region" description="Helical" evidence="6">
    <location>
        <begin position="172"/>
        <end position="193"/>
    </location>
</feature>
<comment type="subcellular location">
    <subcellularLocation>
        <location evidence="1">Membrane</location>
        <topology evidence="1">Multi-pass membrane protein</topology>
    </subcellularLocation>
</comment>